<name>E9I0Z7_DAPPU</name>
<dbReference type="AlphaFoldDB" id="E9I0Z7"/>
<dbReference type="PhylomeDB" id="E9I0Z7"/>
<evidence type="ECO:0000313" key="2">
    <source>
        <dbReference type="Proteomes" id="UP000000305"/>
    </source>
</evidence>
<accession>E9I0Z7</accession>
<feature type="non-terminal residue" evidence="1">
    <location>
        <position position="1"/>
    </location>
</feature>
<proteinExistence type="predicted"/>
<keyword evidence="2" id="KW-1185">Reference proteome</keyword>
<reference evidence="1 2" key="1">
    <citation type="journal article" date="2011" name="Science">
        <title>The ecoresponsive genome of Daphnia pulex.</title>
        <authorList>
            <person name="Colbourne J.K."/>
            <person name="Pfrender M.E."/>
            <person name="Gilbert D."/>
            <person name="Thomas W.K."/>
            <person name="Tucker A."/>
            <person name="Oakley T.H."/>
            <person name="Tokishita S."/>
            <person name="Aerts A."/>
            <person name="Arnold G.J."/>
            <person name="Basu M.K."/>
            <person name="Bauer D.J."/>
            <person name="Caceres C.E."/>
            <person name="Carmel L."/>
            <person name="Casola C."/>
            <person name="Choi J.H."/>
            <person name="Detter J.C."/>
            <person name="Dong Q."/>
            <person name="Dusheyko S."/>
            <person name="Eads B.D."/>
            <person name="Frohlich T."/>
            <person name="Geiler-Samerotte K.A."/>
            <person name="Gerlach D."/>
            <person name="Hatcher P."/>
            <person name="Jogdeo S."/>
            <person name="Krijgsveld J."/>
            <person name="Kriventseva E.V."/>
            <person name="Kultz D."/>
            <person name="Laforsch C."/>
            <person name="Lindquist E."/>
            <person name="Lopez J."/>
            <person name="Manak J.R."/>
            <person name="Muller J."/>
            <person name="Pangilinan J."/>
            <person name="Patwardhan R.P."/>
            <person name="Pitluck S."/>
            <person name="Pritham E.J."/>
            <person name="Rechtsteiner A."/>
            <person name="Rho M."/>
            <person name="Rogozin I.B."/>
            <person name="Sakarya O."/>
            <person name="Salamov A."/>
            <person name="Schaack S."/>
            <person name="Shapiro H."/>
            <person name="Shiga Y."/>
            <person name="Skalitzky C."/>
            <person name="Smith Z."/>
            <person name="Souvorov A."/>
            <person name="Sung W."/>
            <person name="Tang Z."/>
            <person name="Tsuchiya D."/>
            <person name="Tu H."/>
            <person name="Vos H."/>
            <person name="Wang M."/>
            <person name="Wolf Y.I."/>
            <person name="Yamagata H."/>
            <person name="Yamada T."/>
            <person name="Ye Y."/>
            <person name="Shaw J.R."/>
            <person name="Andrews J."/>
            <person name="Crease T.J."/>
            <person name="Tang H."/>
            <person name="Lucas S.M."/>
            <person name="Robertson H.M."/>
            <person name="Bork P."/>
            <person name="Koonin E.V."/>
            <person name="Zdobnov E.M."/>
            <person name="Grigoriev I.V."/>
            <person name="Lynch M."/>
            <person name="Boore J.L."/>
        </authorList>
    </citation>
    <scope>NUCLEOTIDE SEQUENCE [LARGE SCALE GENOMIC DNA]</scope>
</reference>
<dbReference type="OrthoDB" id="6383690at2759"/>
<dbReference type="EMBL" id="GL733661">
    <property type="protein sequence ID" value="EFX62333.1"/>
    <property type="molecule type" value="Genomic_DNA"/>
</dbReference>
<gene>
    <name evidence="1" type="ORF">DAPPUDRAFT_337096</name>
</gene>
<dbReference type="Proteomes" id="UP000000305">
    <property type="component" value="Unassembled WGS sequence"/>
</dbReference>
<organism evidence="1 2">
    <name type="scientific">Daphnia pulex</name>
    <name type="common">Water flea</name>
    <dbReference type="NCBI Taxonomy" id="6669"/>
    <lineage>
        <taxon>Eukaryota</taxon>
        <taxon>Metazoa</taxon>
        <taxon>Ecdysozoa</taxon>
        <taxon>Arthropoda</taxon>
        <taxon>Crustacea</taxon>
        <taxon>Branchiopoda</taxon>
        <taxon>Diplostraca</taxon>
        <taxon>Cladocera</taxon>
        <taxon>Anomopoda</taxon>
        <taxon>Daphniidae</taxon>
        <taxon>Daphnia</taxon>
    </lineage>
</organism>
<dbReference type="InParanoid" id="E9I0Z7"/>
<protein>
    <submittedName>
        <fullName evidence="1">Uncharacterized protein</fullName>
    </submittedName>
</protein>
<dbReference type="HOGENOM" id="CLU_1890923_0_0_1"/>
<sequence length="135" mass="16081">MSVTPSSWFSMSPEILMEKKLQVDSGLFVALSAFDGHNFWGKLEDRHRVLFLEGFDAVDLGMLYPACRHHFSAVHVNDFYYNRYKCYAFYRNFYPFGCSRLLWWMESGKDIFYPFDGNAELYMEQLQYPFDDLNE</sequence>
<dbReference type="KEGG" id="dpx:DAPPUDRAFT_337096"/>
<evidence type="ECO:0000313" key="1">
    <source>
        <dbReference type="EMBL" id="EFX62333.1"/>
    </source>
</evidence>